<feature type="transmembrane region" description="Helical" evidence="1">
    <location>
        <begin position="76"/>
        <end position="99"/>
    </location>
</feature>
<name>A0A239C4J1_9BACT</name>
<evidence type="ECO:0000313" key="3">
    <source>
        <dbReference type="Proteomes" id="UP000198324"/>
    </source>
</evidence>
<dbReference type="EMBL" id="FZOC01000007">
    <property type="protein sequence ID" value="SNS14839.1"/>
    <property type="molecule type" value="Genomic_DNA"/>
</dbReference>
<dbReference type="SUPFAM" id="SSF103501">
    <property type="entry name" value="Respiratory nitrate reductase 1 gamma chain"/>
    <property type="match status" value="1"/>
</dbReference>
<keyword evidence="1" id="KW-0812">Transmembrane</keyword>
<keyword evidence="3" id="KW-1185">Reference proteome</keyword>
<proteinExistence type="predicted"/>
<reference evidence="2 3" key="1">
    <citation type="submission" date="2017-06" db="EMBL/GenBank/DDBJ databases">
        <authorList>
            <person name="Kim H.J."/>
            <person name="Triplett B.A."/>
        </authorList>
    </citation>
    <scope>NUCLEOTIDE SEQUENCE [LARGE SCALE GENOMIC DNA]</scope>
    <source>
        <strain evidence="2 3">DSM 13116</strain>
    </source>
</reference>
<protein>
    <recommendedName>
        <fullName evidence="4">Nitrate reductase gamma subunit</fullName>
    </recommendedName>
</protein>
<dbReference type="NCBIfam" id="NF045716">
    <property type="entry name" value="sulf_resp_HmcE"/>
    <property type="match status" value="1"/>
</dbReference>
<gene>
    <name evidence="2" type="ORF">SAMN04488503_2936</name>
</gene>
<feature type="transmembrane region" description="Helical" evidence="1">
    <location>
        <begin position="9"/>
        <end position="26"/>
    </location>
</feature>
<dbReference type="RefSeq" id="WP_089275134.1">
    <property type="nucleotide sequence ID" value="NZ_FZOC01000007.1"/>
</dbReference>
<feature type="transmembrane region" description="Helical" evidence="1">
    <location>
        <begin position="143"/>
        <end position="165"/>
    </location>
</feature>
<organism evidence="2 3">
    <name type="scientific">Humidesulfovibrio mexicanus</name>
    <dbReference type="NCBI Taxonomy" id="147047"/>
    <lineage>
        <taxon>Bacteria</taxon>
        <taxon>Pseudomonadati</taxon>
        <taxon>Thermodesulfobacteriota</taxon>
        <taxon>Desulfovibrionia</taxon>
        <taxon>Desulfovibrionales</taxon>
        <taxon>Desulfovibrionaceae</taxon>
        <taxon>Humidesulfovibrio</taxon>
    </lineage>
</organism>
<dbReference type="Gene3D" id="1.20.950.20">
    <property type="entry name" value="Transmembrane di-heme cytochromes, Chain C"/>
    <property type="match status" value="1"/>
</dbReference>
<dbReference type="InterPro" id="IPR054903">
    <property type="entry name" value="sulf_resp_HmcE"/>
</dbReference>
<feature type="transmembrane region" description="Helical" evidence="1">
    <location>
        <begin position="185"/>
        <end position="203"/>
    </location>
</feature>
<evidence type="ECO:0008006" key="4">
    <source>
        <dbReference type="Google" id="ProtNLM"/>
    </source>
</evidence>
<accession>A0A239C4J1</accession>
<evidence type="ECO:0000256" key="1">
    <source>
        <dbReference type="SAM" id="Phobius"/>
    </source>
</evidence>
<dbReference type="AlphaFoldDB" id="A0A239C4J1"/>
<keyword evidence="1" id="KW-0472">Membrane</keyword>
<keyword evidence="1" id="KW-1133">Transmembrane helix</keyword>
<dbReference type="Proteomes" id="UP000198324">
    <property type="component" value="Unassembled WGS sequence"/>
</dbReference>
<evidence type="ECO:0000313" key="2">
    <source>
        <dbReference type="EMBL" id="SNS14839.1"/>
    </source>
</evidence>
<feature type="transmembrane region" description="Helical" evidence="1">
    <location>
        <begin position="105"/>
        <end position="131"/>
    </location>
</feature>
<sequence>MYQFITGPLLWLTFLVFVGGLAWRVYSYIKGLDWKLDRVAYGTQTAYGWRGALRSIGAWIVPFGSQGWKVKPIFTILFFVFHIGIVVTPLFLAGHLVILEMRFGFAWPALPMALADVLTVAMMCAGLFIIVRRIALPEVRIITSLYDYLLLGITIAPFFSGFMAVHQLGGDHVFWLYVHILSGELMLLAIPFTKLFHVVGFFLSRGQLGMDYGIKRGGMKGTNMAW</sequence>
<dbReference type="OrthoDB" id="5450521at2"/>
<dbReference type="InterPro" id="IPR036197">
    <property type="entry name" value="NarG-like_sf"/>
</dbReference>